<evidence type="ECO:0008006" key="3">
    <source>
        <dbReference type="Google" id="ProtNLM"/>
    </source>
</evidence>
<name>A0ABS4DYM2_9HYPH</name>
<organism evidence="1 2">
    <name type="scientific">Rhizobium halophytocola</name>
    <dbReference type="NCBI Taxonomy" id="735519"/>
    <lineage>
        <taxon>Bacteria</taxon>
        <taxon>Pseudomonadati</taxon>
        <taxon>Pseudomonadota</taxon>
        <taxon>Alphaproteobacteria</taxon>
        <taxon>Hyphomicrobiales</taxon>
        <taxon>Rhizobiaceae</taxon>
        <taxon>Rhizobium/Agrobacterium group</taxon>
        <taxon>Rhizobium</taxon>
    </lineage>
</organism>
<proteinExistence type="predicted"/>
<comment type="caution">
    <text evidence="1">The sequence shown here is derived from an EMBL/GenBank/DDBJ whole genome shotgun (WGS) entry which is preliminary data.</text>
</comment>
<reference evidence="1 2" key="1">
    <citation type="submission" date="2021-03" db="EMBL/GenBank/DDBJ databases">
        <title>Genomic Encyclopedia of Type Strains, Phase IV (KMG-IV): sequencing the most valuable type-strain genomes for metagenomic binning, comparative biology and taxonomic classification.</title>
        <authorList>
            <person name="Goeker M."/>
        </authorList>
    </citation>
    <scope>NUCLEOTIDE SEQUENCE [LARGE SCALE GENOMIC DNA]</scope>
    <source>
        <strain evidence="1 2">DSM 21600</strain>
    </source>
</reference>
<keyword evidence="2" id="KW-1185">Reference proteome</keyword>
<evidence type="ECO:0000313" key="2">
    <source>
        <dbReference type="Proteomes" id="UP000759443"/>
    </source>
</evidence>
<evidence type="ECO:0000313" key="1">
    <source>
        <dbReference type="EMBL" id="MBP1850775.1"/>
    </source>
</evidence>
<dbReference type="EMBL" id="JAGGJU010000005">
    <property type="protein sequence ID" value="MBP1850775.1"/>
    <property type="molecule type" value="Genomic_DNA"/>
</dbReference>
<gene>
    <name evidence="1" type="ORF">J2Z17_002212</name>
</gene>
<accession>A0ABS4DYM2</accession>
<protein>
    <recommendedName>
        <fullName evidence="3">Type II toxin-antitoxin system ParD family antitoxin</fullName>
    </recommendedName>
</protein>
<dbReference type="Proteomes" id="UP000759443">
    <property type="component" value="Unassembled WGS sequence"/>
</dbReference>
<sequence length="34" mass="3789">MIAEADAQIARGEYKTFTSADELIDSIIERGCRD</sequence>